<feature type="repeat" description="TPR" evidence="8">
    <location>
        <begin position="693"/>
        <end position="726"/>
    </location>
</feature>
<keyword evidence="4" id="KW-0328">Glycosyltransferase</keyword>
<dbReference type="Pfam" id="PF13181">
    <property type="entry name" value="TPR_8"/>
    <property type="match status" value="1"/>
</dbReference>
<dbReference type="EMBL" id="PXOH01000044">
    <property type="protein sequence ID" value="PSF31392.1"/>
    <property type="molecule type" value="Genomic_DNA"/>
</dbReference>
<gene>
    <name evidence="10" type="ORF">C7H19_22710</name>
</gene>
<dbReference type="PROSITE" id="PS50005">
    <property type="entry name" value="TPR"/>
    <property type="match status" value="7"/>
</dbReference>
<dbReference type="UniPathway" id="UPA00378"/>
<evidence type="ECO:0000313" key="10">
    <source>
        <dbReference type="EMBL" id="PSF31392.1"/>
    </source>
</evidence>
<dbReference type="SMART" id="SM00028">
    <property type="entry name" value="TPR"/>
    <property type="match status" value="8"/>
</dbReference>
<dbReference type="PANTHER" id="PTHR44835">
    <property type="entry name" value="UDP-N-ACETYLGLUCOSAMINE--PEPTIDE N-ACETYLGLUCOSAMINYLTRANSFERASE SPINDLY-RELATED"/>
    <property type="match status" value="1"/>
</dbReference>
<comment type="similarity">
    <text evidence="2">Belongs to the glycosyltransferase 41 family. O-GlcNAc transferase subfamily.</text>
</comment>
<comment type="pathway">
    <text evidence="1">Protein modification; protein glycosylation.</text>
</comment>
<name>A0A2T1LRL9_9CHRO</name>
<keyword evidence="5" id="KW-0808">Transferase</keyword>
<feature type="repeat" description="TPR" evidence="8">
    <location>
        <begin position="58"/>
        <end position="91"/>
    </location>
</feature>
<dbReference type="EC" id="2.4.1.255" evidence="3"/>
<dbReference type="Pfam" id="PF13414">
    <property type="entry name" value="TPR_11"/>
    <property type="match status" value="2"/>
</dbReference>
<dbReference type="OrthoDB" id="146908at2"/>
<protein>
    <recommendedName>
        <fullName evidence="3">protein O-GlcNAc transferase</fullName>
        <ecNumber evidence="3">2.4.1.255</ecNumber>
    </recommendedName>
</protein>
<dbReference type="Gene3D" id="3.40.50.2000">
    <property type="entry name" value="Glycogen Phosphorylase B"/>
    <property type="match status" value="1"/>
</dbReference>
<dbReference type="InterPro" id="IPR051939">
    <property type="entry name" value="Glycosyltr_41/O-GlcNAc_trsf"/>
</dbReference>
<evidence type="ECO:0000256" key="2">
    <source>
        <dbReference type="ARBA" id="ARBA00005386"/>
    </source>
</evidence>
<evidence type="ECO:0000313" key="11">
    <source>
        <dbReference type="Proteomes" id="UP000239001"/>
    </source>
</evidence>
<feature type="domain" description="O-GlcNAc transferase C-terminal" evidence="9">
    <location>
        <begin position="460"/>
        <end position="637"/>
    </location>
</feature>
<evidence type="ECO:0000256" key="5">
    <source>
        <dbReference type="ARBA" id="ARBA00022679"/>
    </source>
</evidence>
<dbReference type="InterPro" id="IPR011990">
    <property type="entry name" value="TPR-like_helical_dom_sf"/>
</dbReference>
<dbReference type="SUPFAM" id="SSF48452">
    <property type="entry name" value="TPR-like"/>
    <property type="match status" value="2"/>
</dbReference>
<dbReference type="Gene3D" id="1.25.40.10">
    <property type="entry name" value="Tetratricopeptide repeat domain"/>
    <property type="match status" value="5"/>
</dbReference>
<keyword evidence="11" id="KW-1185">Reference proteome</keyword>
<feature type="repeat" description="TPR" evidence="8">
    <location>
        <begin position="761"/>
        <end position="794"/>
    </location>
</feature>
<accession>A0A2T1LRL9</accession>
<dbReference type="PROSITE" id="PS50293">
    <property type="entry name" value="TPR_REGION"/>
    <property type="match status" value="6"/>
</dbReference>
<dbReference type="RefSeq" id="WP_106459194.1">
    <property type="nucleotide sequence ID" value="NZ_PXOH01000044.1"/>
</dbReference>
<keyword evidence="7 8" id="KW-0802">TPR repeat</keyword>
<dbReference type="Proteomes" id="UP000239001">
    <property type="component" value="Unassembled WGS sequence"/>
</dbReference>
<reference evidence="10 11" key="2">
    <citation type="submission" date="2018-03" db="EMBL/GenBank/DDBJ databases">
        <authorList>
            <person name="Keele B.F."/>
        </authorList>
    </citation>
    <scope>NUCLEOTIDE SEQUENCE [LARGE SCALE GENOMIC DNA]</scope>
    <source>
        <strain evidence="10 11">CCALA 016</strain>
    </source>
</reference>
<reference evidence="10 11" key="1">
    <citation type="submission" date="2018-03" db="EMBL/GenBank/DDBJ databases">
        <title>The ancient ancestry and fast evolution of plastids.</title>
        <authorList>
            <person name="Moore K.R."/>
            <person name="Magnabosco C."/>
            <person name="Momper L."/>
            <person name="Gold D.A."/>
            <person name="Bosak T."/>
            <person name="Fournier G.P."/>
        </authorList>
    </citation>
    <scope>NUCLEOTIDE SEQUENCE [LARGE SCALE GENOMIC DNA]</scope>
    <source>
        <strain evidence="10 11">CCALA 016</strain>
    </source>
</reference>
<dbReference type="PANTHER" id="PTHR44835:SF1">
    <property type="entry name" value="PROTEIN O-GLCNAC TRANSFERASE"/>
    <property type="match status" value="1"/>
</dbReference>
<proteinExistence type="inferred from homology"/>
<comment type="caution">
    <text evidence="10">The sequence shown here is derived from an EMBL/GenBank/DDBJ whole genome shotgun (WGS) entry which is preliminary data.</text>
</comment>
<feature type="repeat" description="TPR" evidence="8">
    <location>
        <begin position="727"/>
        <end position="760"/>
    </location>
</feature>
<dbReference type="Pfam" id="PF13432">
    <property type="entry name" value="TPR_16"/>
    <property type="match status" value="3"/>
</dbReference>
<evidence type="ECO:0000256" key="8">
    <source>
        <dbReference type="PROSITE-ProRule" id="PRU00339"/>
    </source>
</evidence>
<feature type="repeat" description="TPR" evidence="8">
    <location>
        <begin position="92"/>
        <end position="125"/>
    </location>
</feature>
<feature type="repeat" description="TPR" evidence="8">
    <location>
        <begin position="161"/>
        <end position="194"/>
    </location>
</feature>
<dbReference type="AlphaFoldDB" id="A0A2T1LRL9"/>
<keyword evidence="6" id="KW-0677">Repeat</keyword>
<evidence type="ECO:0000256" key="4">
    <source>
        <dbReference type="ARBA" id="ARBA00022676"/>
    </source>
</evidence>
<evidence type="ECO:0000259" key="9">
    <source>
        <dbReference type="Pfam" id="PF13844"/>
    </source>
</evidence>
<dbReference type="Pfam" id="PF13844">
    <property type="entry name" value="Glyco_transf_41"/>
    <property type="match status" value="2"/>
</dbReference>
<organism evidence="10 11">
    <name type="scientific">Aphanothece hegewaldii CCALA 016</name>
    <dbReference type="NCBI Taxonomy" id="2107694"/>
    <lineage>
        <taxon>Bacteria</taxon>
        <taxon>Bacillati</taxon>
        <taxon>Cyanobacteriota</taxon>
        <taxon>Cyanophyceae</taxon>
        <taxon>Oscillatoriophycideae</taxon>
        <taxon>Chroococcales</taxon>
        <taxon>Aphanothecaceae</taxon>
        <taxon>Aphanothece</taxon>
    </lineage>
</organism>
<evidence type="ECO:0000256" key="7">
    <source>
        <dbReference type="ARBA" id="ARBA00022803"/>
    </source>
</evidence>
<sequence length="854" mass="97027">MHEKNTYFQLSSLIESATAHHENGILLEAEAIYKKVLAAFTTSEIEIINSSNHHENWVAILINLGTVLRQQGKHQEAISTYHQALEMQPDSAQAYDGLGSCWAEQGKFEAAIQSYRQAINYNPNLAQTYNNLGTILVKSQGKLEEAIDSYQQALKIQPNFAQAYYNLGNAFKDQGQPEKAIASYKQALTLDPQLTVAKWAICMGQLSILYESSAEIETSRKNYQSYLQTLVQSFEQASPQELSQAAIDVGSLQPFYLAYQGHNDRELQKLYGTMIAYLMASRYPQWSQPREITPLVSNEKIRLGIVCGYFHHHSVWKIPVKGWVQNLDKTQFELFGYYTNAIQDRETAIASRAFDHFRQGLLPIEQWCQTIADDRLHVLIYPELGMDPNSIQLAALRLAPIQLTSWGHPNTSGLPTIDYYLSSDLMEPEQAQAHYTEKLVKLPNLSIYYPPPSSPIQKMQRENLEVSEKDILFWCCQSLYKYLPQDDDVFPRIAQQLPQCKFIFLEAPQGKAITEIFQRRLNRTFSEFGLSYHAYCRFLPRLSAGAFKGVAAIADIILDSVGWSGCNSTLESLSHVLPVVTLPGELMRGRHTMAILKMMGIEELIATSKDDYINLAVRLGQDPLYRQQIREKIDDNKYKLYGDLQPIFALEKFLINTIQTKTLQFAIQQHQANHLAKAEQIYQKILDRQPECLDALYGLGVLASQMSQVQKAEGLFQKILMLQPKMTKAWLSLGNLYQAQKQWSQAVEAYQKALSLEPNMASIYNNLGYTWQLQQKIDEAIACYEKALALQPNCYEATLNLAVALNTQGKLTREQQDHYAALATELGTTQQQQGNLTLAVEYYRQALTLKSCFK</sequence>
<dbReference type="InterPro" id="IPR029489">
    <property type="entry name" value="OGT/SEC/SPY_C"/>
</dbReference>
<dbReference type="InterPro" id="IPR019734">
    <property type="entry name" value="TPR_rpt"/>
</dbReference>
<evidence type="ECO:0000256" key="6">
    <source>
        <dbReference type="ARBA" id="ARBA00022737"/>
    </source>
</evidence>
<evidence type="ECO:0000256" key="1">
    <source>
        <dbReference type="ARBA" id="ARBA00004922"/>
    </source>
</evidence>
<dbReference type="Gene3D" id="3.40.50.11380">
    <property type="match status" value="1"/>
</dbReference>
<feature type="repeat" description="TPR" evidence="8">
    <location>
        <begin position="820"/>
        <end position="853"/>
    </location>
</feature>
<evidence type="ECO:0000256" key="3">
    <source>
        <dbReference type="ARBA" id="ARBA00011970"/>
    </source>
</evidence>
<dbReference type="GO" id="GO:0097363">
    <property type="term" value="F:protein O-acetylglucosaminyltransferase activity"/>
    <property type="evidence" value="ECO:0007669"/>
    <property type="project" value="UniProtKB-EC"/>
</dbReference>
<feature type="domain" description="O-GlcNAc transferase C-terminal" evidence="9">
    <location>
        <begin position="296"/>
        <end position="444"/>
    </location>
</feature>